<evidence type="ECO:0000313" key="7">
    <source>
        <dbReference type="EMBL" id="KAJ3131085.1"/>
    </source>
</evidence>
<evidence type="ECO:0000259" key="6">
    <source>
        <dbReference type="SMART" id="SM00827"/>
    </source>
</evidence>
<keyword evidence="4" id="KW-0012">Acyltransferase</keyword>
<dbReference type="PIRSF" id="PIRSF000446">
    <property type="entry name" value="Mct"/>
    <property type="match status" value="1"/>
</dbReference>
<evidence type="ECO:0000313" key="8">
    <source>
        <dbReference type="Proteomes" id="UP001211907"/>
    </source>
</evidence>
<sequence length="314" mass="34722">MAADIYSRFQCAKDIIDECDHVLGGGLKDIMFTGPNDRLTMTANAQPAILCHSIALLRVMQHEFGFDVSKSSFALGHSLGEYSALVATESISLVDAIKLVRLRGEAMQTSVSDKKTSMRALMINNGYLEDVEALMKKIEMVIPDGEIAEIANINSRSQVVISGSTKGVDYACSIIQAKGFAGRALPLPVSAPFHCSLMLPAANQLRPHLEATKFKEPCIEVISNFTGRPFENSSQIGPYLYEQISKTVKWQQSVAYARENDFVDEWIAIGPSKVLSNLIRREYPVDRVRSVSDVKDLEAFGVAVKDDKWDSYYL</sequence>
<name>A0AAD5XIG6_9FUNG</name>
<dbReference type="Pfam" id="PF00698">
    <property type="entry name" value="Acyl_transf_1"/>
    <property type="match status" value="1"/>
</dbReference>
<dbReference type="GO" id="GO:0006633">
    <property type="term" value="P:fatty acid biosynthetic process"/>
    <property type="evidence" value="ECO:0007669"/>
    <property type="project" value="TreeGrafter"/>
</dbReference>
<dbReference type="InterPro" id="IPR024925">
    <property type="entry name" value="Malonyl_CoA-ACP_transAc"/>
</dbReference>
<dbReference type="EMBL" id="JADGJH010000319">
    <property type="protein sequence ID" value="KAJ3131085.1"/>
    <property type="molecule type" value="Genomic_DNA"/>
</dbReference>
<dbReference type="GO" id="GO:0004314">
    <property type="term" value="F:[acyl-carrier-protein] S-malonyltransferase activity"/>
    <property type="evidence" value="ECO:0007669"/>
    <property type="project" value="UniProtKB-EC"/>
</dbReference>
<keyword evidence="3" id="KW-0808">Transferase</keyword>
<comment type="caution">
    <text evidence="7">The sequence shown here is derived from an EMBL/GenBank/DDBJ whole genome shotgun (WGS) entry which is preliminary data.</text>
</comment>
<dbReference type="AlphaFoldDB" id="A0AAD5XIG6"/>
<dbReference type="PANTHER" id="PTHR42681:SF1">
    <property type="entry name" value="MALONYL-COA-ACYL CARRIER PROTEIN TRANSACYLASE, MITOCHONDRIAL"/>
    <property type="match status" value="1"/>
</dbReference>
<dbReference type="InterPro" id="IPR016035">
    <property type="entry name" value="Acyl_Trfase/lysoPLipase"/>
</dbReference>
<proteinExistence type="inferred from homology"/>
<evidence type="ECO:0000256" key="4">
    <source>
        <dbReference type="ARBA" id="ARBA00023315"/>
    </source>
</evidence>
<accession>A0AAD5XIG6</accession>
<dbReference type="InterPro" id="IPR014043">
    <property type="entry name" value="Acyl_transferase_dom"/>
</dbReference>
<dbReference type="GO" id="GO:0005739">
    <property type="term" value="C:mitochondrion"/>
    <property type="evidence" value="ECO:0007669"/>
    <property type="project" value="TreeGrafter"/>
</dbReference>
<comment type="catalytic activity">
    <reaction evidence="5">
        <text>holo-[ACP] + malonyl-CoA = malonyl-[ACP] + CoA</text>
        <dbReference type="Rhea" id="RHEA:41792"/>
        <dbReference type="Rhea" id="RHEA-COMP:9623"/>
        <dbReference type="Rhea" id="RHEA-COMP:9685"/>
        <dbReference type="ChEBI" id="CHEBI:57287"/>
        <dbReference type="ChEBI" id="CHEBI:57384"/>
        <dbReference type="ChEBI" id="CHEBI:64479"/>
        <dbReference type="ChEBI" id="CHEBI:78449"/>
        <dbReference type="EC" id="2.3.1.39"/>
    </reaction>
</comment>
<dbReference type="Gene3D" id="3.30.70.250">
    <property type="entry name" value="Malonyl-CoA ACP transacylase, ACP-binding"/>
    <property type="match status" value="1"/>
</dbReference>
<feature type="domain" description="Malonyl-CoA:ACP transacylase (MAT)" evidence="6">
    <location>
        <begin position="1"/>
        <end position="307"/>
    </location>
</feature>
<dbReference type="InterPro" id="IPR001227">
    <property type="entry name" value="Ac_transferase_dom_sf"/>
</dbReference>
<dbReference type="SUPFAM" id="SSF52151">
    <property type="entry name" value="FabD/lysophospholipase-like"/>
    <property type="match status" value="1"/>
</dbReference>
<keyword evidence="8" id="KW-1185">Reference proteome</keyword>
<evidence type="ECO:0000256" key="2">
    <source>
        <dbReference type="ARBA" id="ARBA00013258"/>
    </source>
</evidence>
<dbReference type="SMART" id="SM00827">
    <property type="entry name" value="PKS_AT"/>
    <property type="match status" value="1"/>
</dbReference>
<reference evidence="7" key="1">
    <citation type="submission" date="2020-05" db="EMBL/GenBank/DDBJ databases">
        <title>Phylogenomic resolution of chytrid fungi.</title>
        <authorList>
            <person name="Stajich J.E."/>
            <person name="Amses K."/>
            <person name="Simmons R."/>
            <person name="Seto K."/>
            <person name="Myers J."/>
            <person name="Bonds A."/>
            <person name="Quandt C.A."/>
            <person name="Barry K."/>
            <person name="Liu P."/>
            <person name="Grigoriev I."/>
            <person name="Longcore J.E."/>
            <person name="James T.Y."/>
        </authorList>
    </citation>
    <scope>NUCLEOTIDE SEQUENCE</scope>
    <source>
        <strain evidence="7">JEL0513</strain>
    </source>
</reference>
<dbReference type="PANTHER" id="PTHR42681">
    <property type="entry name" value="MALONYL-COA-ACYL CARRIER PROTEIN TRANSACYLASE, MITOCHONDRIAL"/>
    <property type="match status" value="1"/>
</dbReference>
<comment type="similarity">
    <text evidence="1">Belongs to the FabD family.</text>
</comment>
<dbReference type="InterPro" id="IPR016036">
    <property type="entry name" value="Malonyl_transacylase_ACP-bd"/>
</dbReference>
<evidence type="ECO:0000256" key="1">
    <source>
        <dbReference type="ARBA" id="ARBA00008217"/>
    </source>
</evidence>
<dbReference type="Proteomes" id="UP001211907">
    <property type="component" value="Unassembled WGS sequence"/>
</dbReference>
<evidence type="ECO:0000256" key="5">
    <source>
        <dbReference type="ARBA" id="ARBA00048462"/>
    </source>
</evidence>
<organism evidence="7 8">
    <name type="scientific">Physocladia obscura</name>
    <dbReference type="NCBI Taxonomy" id="109957"/>
    <lineage>
        <taxon>Eukaryota</taxon>
        <taxon>Fungi</taxon>
        <taxon>Fungi incertae sedis</taxon>
        <taxon>Chytridiomycota</taxon>
        <taxon>Chytridiomycota incertae sedis</taxon>
        <taxon>Chytridiomycetes</taxon>
        <taxon>Chytridiales</taxon>
        <taxon>Chytriomycetaceae</taxon>
        <taxon>Physocladia</taxon>
    </lineage>
</organism>
<dbReference type="InterPro" id="IPR050858">
    <property type="entry name" value="Mal-CoA-ACP_Trans/PKS_FabD"/>
</dbReference>
<protein>
    <recommendedName>
        <fullName evidence="2">[acyl-carrier-protein] S-malonyltransferase</fullName>
        <ecNumber evidence="2">2.3.1.39</ecNumber>
    </recommendedName>
</protein>
<dbReference type="Gene3D" id="3.40.366.10">
    <property type="entry name" value="Malonyl-Coenzyme A Acyl Carrier Protein, domain 2"/>
    <property type="match status" value="1"/>
</dbReference>
<dbReference type="SUPFAM" id="SSF55048">
    <property type="entry name" value="Probable ACP-binding domain of malonyl-CoA ACP transacylase"/>
    <property type="match status" value="1"/>
</dbReference>
<dbReference type="EC" id="2.3.1.39" evidence="2"/>
<evidence type="ECO:0000256" key="3">
    <source>
        <dbReference type="ARBA" id="ARBA00022679"/>
    </source>
</evidence>
<gene>
    <name evidence="7" type="ORF">HK100_006829</name>
</gene>